<keyword evidence="2" id="KW-1185">Reference proteome</keyword>
<dbReference type="Proteomes" id="UP001218895">
    <property type="component" value="Chromosome"/>
</dbReference>
<sequence length="175" mass="19026">MNFKLKRFFTAVFICLVISLCIPASAQSAQAGQQEVISGGNSLEDSNENSNDEIFLEIYAKSKNIKSGDKAWISAIAKDNLGNPIANQTVYFFSSLELSGVNVDRYIGEAQTNEKGIAIFRPALSVNGDYGTILIGCAAENENTGDAYYSAHTMITVTNPYPCISEESEEDDNQN</sequence>
<dbReference type="AlphaFoldDB" id="A0AAF0JMH8"/>
<dbReference type="InterPro" id="IPR013783">
    <property type="entry name" value="Ig-like_fold"/>
</dbReference>
<dbReference type="KEGG" id="manq:L1994_09905"/>
<protein>
    <submittedName>
        <fullName evidence="1">Ig-like domain-containing protein</fullName>
    </submittedName>
</protein>
<gene>
    <name evidence="1" type="ORF">L1994_09905</name>
</gene>
<proteinExistence type="predicted"/>
<dbReference type="SUPFAM" id="SSF49373">
    <property type="entry name" value="Invasin/intimin cell-adhesion fragments"/>
    <property type="match status" value="1"/>
</dbReference>
<dbReference type="InterPro" id="IPR008964">
    <property type="entry name" value="Invasin/intimin_cell_adhesion"/>
</dbReference>
<evidence type="ECO:0000313" key="2">
    <source>
        <dbReference type="Proteomes" id="UP001218895"/>
    </source>
</evidence>
<organism evidence="1 2">
    <name type="scientific">Methanomicrobium antiquum</name>
    <dbReference type="NCBI Taxonomy" id="487686"/>
    <lineage>
        <taxon>Archaea</taxon>
        <taxon>Methanobacteriati</taxon>
        <taxon>Methanobacteriota</taxon>
        <taxon>Stenosarchaea group</taxon>
        <taxon>Methanomicrobia</taxon>
        <taxon>Methanomicrobiales</taxon>
        <taxon>Methanomicrobiaceae</taxon>
        <taxon>Methanomicrobium</taxon>
    </lineage>
</organism>
<accession>A0AAF0JMH8</accession>
<dbReference type="RefSeq" id="WP_278099282.1">
    <property type="nucleotide sequence ID" value="NZ_CP091092.1"/>
</dbReference>
<name>A0AAF0JMH8_9EURY</name>
<reference evidence="1" key="1">
    <citation type="submission" date="2022-01" db="EMBL/GenBank/DDBJ databases">
        <title>Complete genome of Methanomicrobium antiquum DSM 21220.</title>
        <authorList>
            <person name="Chen S.-C."/>
            <person name="You Y.-T."/>
            <person name="Zhou Y.-Z."/>
            <person name="Lai M.-C."/>
        </authorList>
    </citation>
    <scope>NUCLEOTIDE SEQUENCE</scope>
    <source>
        <strain evidence="1">DSM 21220</strain>
    </source>
</reference>
<evidence type="ECO:0000313" key="1">
    <source>
        <dbReference type="EMBL" id="WFN36446.1"/>
    </source>
</evidence>
<dbReference type="Gene3D" id="2.60.40.10">
    <property type="entry name" value="Immunoglobulins"/>
    <property type="match status" value="1"/>
</dbReference>
<dbReference type="GeneID" id="79950713"/>
<dbReference type="EMBL" id="CP091092">
    <property type="protein sequence ID" value="WFN36446.1"/>
    <property type="molecule type" value="Genomic_DNA"/>
</dbReference>